<evidence type="ECO:0000313" key="6">
    <source>
        <dbReference type="EMBL" id="SEJ67860.1"/>
    </source>
</evidence>
<keyword evidence="2 6" id="KW-0032">Aminotransferase</keyword>
<dbReference type="PANTHER" id="PTHR42885:SF2">
    <property type="entry name" value="HISTIDINOL-PHOSPHATE AMINOTRANSFERASE"/>
    <property type="match status" value="1"/>
</dbReference>
<proteinExistence type="predicted"/>
<dbReference type="Gene3D" id="3.90.1150.10">
    <property type="entry name" value="Aspartate Aminotransferase, domain 1"/>
    <property type="match status" value="1"/>
</dbReference>
<evidence type="ECO:0000313" key="7">
    <source>
        <dbReference type="Proteomes" id="UP000199379"/>
    </source>
</evidence>
<dbReference type="PANTHER" id="PTHR42885">
    <property type="entry name" value="HISTIDINOL-PHOSPHATE AMINOTRANSFERASE-RELATED"/>
    <property type="match status" value="1"/>
</dbReference>
<dbReference type="EMBL" id="FNYD01000006">
    <property type="protein sequence ID" value="SEJ67860.1"/>
    <property type="molecule type" value="Genomic_DNA"/>
</dbReference>
<dbReference type="Gene3D" id="3.40.640.10">
    <property type="entry name" value="Type I PLP-dependent aspartate aminotransferase-like (Major domain)"/>
    <property type="match status" value="1"/>
</dbReference>
<dbReference type="InterPro" id="IPR004839">
    <property type="entry name" value="Aminotransferase_I/II_large"/>
</dbReference>
<dbReference type="Pfam" id="PF00155">
    <property type="entry name" value="Aminotran_1_2"/>
    <property type="match status" value="1"/>
</dbReference>
<sequence length="384" mass="40783">MRQALPARPSCAYLRAMTHARFTPLVQSLPATVPFVGPETQVRQRGVDFRARLGANESVFGPSPRAVAAMQAAAAEVWMYGDAESHDLRHALAQRHGVQPQNVLVGEGIDGLLGNLVRLTVAPGDAVVTSDGAYPTFNYHVTGHGGALHKVPFRDDHEDPAALFAKAREVGAKLVYLSNPDNPMGSWHSGSDILAAMADLPEDTLLVLDEAYVECAPRGTAVAVAPDDPRLIRMRTFSKVYGMAGARVGYALAAPELIAAFDKVRNHFGMNRIGQAGALAALADDDWLGQVQRDIAAARDRIGAIAAENGLSALPSATNFVAVDCGRDADFAKAMVDNLVELGVFVRMPFSTPQNRCIRISCGTAADLDILAETLPQALAAARG</sequence>
<dbReference type="AlphaFoldDB" id="A0A1H7B133"/>
<evidence type="ECO:0000259" key="5">
    <source>
        <dbReference type="Pfam" id="PF00155"/>
    </source>
</evidence>
<evidence type="ECO:0000256" key="3">
    <source>
        <dbReference type="ARBA" id="ARBA00022679"/>
    </source>
</evidence>
<protein>
    <submittedName>
        <fullName evidence="6">Histidinol-phosphate aminotransferase</fullName>
    </submittedName>
</protein>
<keyword evidence="3 6" id="KW-0808">Transferase</keyword>
<feature type="domain" description="Aminotransferase class I/classII large" evidence="5">
    <location>
        <begin position="53"/>
        <end position="375"/>
    </location>
</feature>
<evidence type="ECO:0000256" key="2">
    <source>
        <dbReference type="ARBA" id="ARBA00022576"/>
    </source>
</evidence>
<gene>
    <name evidence="6" type="ORF">SAMN05444007_106136</name>
</gene>
<reference evidence="6 7" key="1">
    <citation type="submission" date="2016-10" db="EMBL/GenBank/DDBJ databases">
        <authorList>
            <person name="de Groot N.N."/>
        </authorList>
    </citation>
    <scope>NUCLEOTIDE SEQUENCE [LARGE SCALE GENOMIC DNA]</scope>
    <source>
        <strain evidence="6 7">DSM 29340</strain>
    </source>
</reference>
<accession>A0A1H7B133</accession>
<dbReference type="GO" id="GO:0030170">
    <property type="term" value="F:pyridoxal phosphate binding"/>
    <property type="evidence" value="ECO:0007669"/>
    <property type="project" value="InterPro"/>
</dbReference>
<keyword evidence="7" id="KW-1185">Reference proteome</keyword>
<dbReference type="InterPro" id="IPR015422">
    <property type="entry name" value="PyrdxlP-dep_Trfase_small"/>
</dbReference>
<dbReference type="Proteomes" id="UP000199379">
    <property type="component" value="Unassembled WGS sequence"/>
</dbReference>
<evidence type="ECO:0000256" key="4">
    <source>
        <dbReference type="ARBA" id="ARBA00022898"/>
    </source>
</evidence>
<dbReference type="SUPFAM" id="SSF53383">
    <property type="entry name" value="PLP-dependent transferases"/>
    <property type="match status" value="1"/>
</dbReference>
<dbReference type="STRING" id="1227549.SAMN05444007_106136"/>
<evidence type="ECO:0000256" key="1">
    <source>
        <dbReference type="ARBA" id="ARBA00001933"/>
    </source>
</evidence>
<dbReference type="InterPro" id="IPR015424">
    <property type="entry name" value="PyrdxlP-dep_Trfase"/>
</dbReference>
<organism evidence="6 7">
    <name type="scientific">Cribrihabitans marinus</name>
    <dbReference type="NCBI Taxonomy" id="1227549"/>
    <lineage>
        <taxon>Bacteria</taxon>
        <taxon>Pseudomonadati</taxon>
        <taxon>Pseudomonadota</taxon>
        <taxon>Alphaproteobacteria</taxon>
        <taxon>Rhodobacterales</taxon>
        <taxon>Paracoccaceae</taxon>
        <taxon>Cribrihabitans</taxon>
    </lineage>
</organism>
<dbReference type="GO" id="GO:0008483">
    <property type="term" value="F:transaminase activity"/>
    <property type="evidence" value="ECO:0007669"/>
    <property type="project" value="UniProtKB-KW"/>
</dbReference>
<keyword evidence="4" id="KW-0663">Pyridoxal phosphate</keyword>
<name>A0A1H7B133_9RHOB</name>
<dbReference type="CDD" id="cd00609">
    <property type="entry name" value="AAT_like"/>
    <property type="match status" value="1"/>
</dbReference>
<dbReference type="NCBIfam" id="NF006014">
    <property type="entry name" value="PRK08153.1"/>
    <property type="match status" value="1"/>
</dbReference>
<comment type="cofactor">
    <cofactor evidence="1">
        <name>pyridoxal 5'-phosphate</name>
        <dbReference type="ChEBI" id="CHEBI:597326"/>
    </cofactor>
</comment>
<dbReference type="InterPro" id="IPR015421">
    <property type="entry name" value="PyrdxlP-dep_Trfase_major"/>
</dbReference>